<keyword evidence="2 4" id="KW-0689">Ribosomal protein</keyword>
<dbReference type="SUPFAM" id="SSF46561">
    <property type="entry name" value="Ribosomal protein L29 (L29p)"/>
    <property type="match status" value="1"/>
</dbReference>
<dbReference type="InterPro" id="IPR036049">
    <property type="entry name" value="Ribosomal_uL29_sf"/>
</dbReference>
<dbReference type="Pfam" id="PF00831">
    <property type="entry name" value="Ribosomal_L29"/>
    <property type="match status" value="1"/>
</dbReference>
<comment type="similarity">
    <text evidence="1 4">Belongs to the universal ribosomal protein uL29 family.</text>
</comment>
<dbReference type="GO" id="GO:1990904">
    <property type="term" value="C:ribonucleoprotein complex"/>
    <property type="evidence" value="ECO:0007669"/>
    <property type="project" value="UniProtKB-KW"/>
</dbReference>
<dbReference type="EMBL" id="AY534910">
    <property type="protein sequence ID" value="AAT10154.1"/>
    <property type="molecule type" value="Genomic_DNA"/>
</dbReference>
<dbReference type="Gene3D" id="1.10.287.310">
    <property type="match status" value="1"/>
</dbReference>
<keyword evidence="3 4" id="KW-0687">Ribonucleoprotein</keyword>
<evidence type="ECO:0000313" key="5">
    <source>
        <dbReference type="EMBL" id="AAT10154.1"/>
    </source>
</evidence>
<dbReference type="AlphaFoldDB" id="Q673S2"/>
<gene>
    <name evidence="5" type="primary">rpmC</name>
    <name evidence="4" type="synonym">rpl29</name>
</gene>
<sequence length="67" mass="7726">MTHIRSRDIEKMNPEQRQRRLVELKEELLQLRAQQALGGSSSNAGAYKQTRRSIARLLTKMSEGTKE</sequence>
<name>Q673S2_9ARCH</name>
<dbReference type="HAMAP" id="MF_00374">
    <property type="entry name" value="Ribosomal_uL29"/>
    <property type="match status" value="1"/>
</dbReference>
<dbReference type="GO" id="GO:0005840">
    <property type="term" value="C:ribosome"/>
    <property type="evidence" value="ECO:0007669"/>
    <property type="project" value="UniProtKB-KW"/>
</dbReference>
<evidence type="ECO:0000256" key="2">
    <source>
        <dbReference type="ARBA" id="ARBA00022980"/>
    </source>
</evidence>
<dbReference type="NCBIfam" id="TIGR00012">
    <property type="entry name" value="L29"/>
    <property type="match status" value="1"/>
</dbReference>
<dbReference type="GO" id="GO:0006412">
    <property type="term" value="P:translation"/>
    <property type="evidence" value="ECO:0007669"/>
    <property type="project" value="UniProtKB-UniRule"/>
</dbReference>
<dbReference type="GO" id="GO:0003735">
    <property type="term" value="F:structural constituent of ribosome"/>
    <property type="evidence" value="ECO:0007669"/>
    <property type="project" value="InterPro"/>
</dbReference>
<evidence type="ECO:0000256" key="3">
    <source>
        <dbReference type="ARBA" id="ARBA00023274"/>
    </source>
</evidence>
<evidence type="ECO:0000256" key="4">
    <source>
        <dbReference type="HAMAP-Rule" id="MF_00374"/>
    </source>
</evidence>
<organism evidence="5">
    <name type="scientific">uncultured marine group II euryarchaeote DeepAnt-JyKC7</name>
    <dbReference type="NCBI Taxonomy" id="274855"/>
    <lineage>
        <taxon>Archaea</taxon>
        <taxon>Methanobacteriati</taxon>
        <taxon>Thermoplasmatota</taxon>
        <taxon>Candidatus Poseidoniia</taxon>
        <taxon>Candidatus Poseidoniales</taxon>
        <taxon>environmental samples</taxon>
    </lineage>
</organism>
<accession>Q673S2</accession>
<evidence type="ECO:0000256" key="1">
    <source>
        <dbReference type="ARBA" id="ARBA00009254"/>
    </source>
</evidence>
<reference evidence="5" key="1">
    <citation type="journal article" date="2004" name="Environ. Microbiol.">
        <title>Analysis of a genome fragment of a deep-sea uncultivated Group II euryarchaeote containing 16S rDNA, a spectinomycin-like operon and several energy metabolism genes.</title>
        <authorList>
            <person name="Moreira D."/>
            <person name="Rodriguez-Valera F."/>
            <person name="Lopez-Garcia P."/>
        </authorList>
    </citation>
    <scope>NUCLEOTIDE SEQUENCE</scope>
</reference>
<proteinExistence type="inferred from homology"/>
<protein>
    <recommendedName>
        <fullName evidence="4">Large ribosomal subunit protein uL29</fullName>
    </recommendedName>
</protein>
<dbReference type="InterPro" id="IPR001854">
    <property type="entry name" value="Ribosomal_uL29"/>
</dbReference>